<name>A0A565CE56_9BRAS</name>
<protein>
    <submittedName>
        <fullName evidence="1">Uncharacterized protein</fullName>
    </submittedName>
</protein>
<accession>A0A565CE56</accession>
<reference evidence="1" key="1">
    <citation type="submission" date="2019-07" db="EMBL/GenBank/DDBJ databases">
        <authorList>
            <person name="Dittberner H."/>
        </authorList>
    </citation>
    <scope>NUCLEOTIDE SEQUENCE [LARGE SCALE GENOMIC DNA]</scope>
</reference>
<proteinExistence type="predicted"/>
<gene>
    <name evidence="1" type="ORF">ANE_LOCUS22235</name>
</gene>
<organism evidence="1 2">
    <name type="scientific">Arabis nemorensis</name>
    <dbReference type="NCBI Taxonomy" id="586526"/>
    <lineage>
        <taxon>Eukaryota</taxon>
        <taxon>Viridiplantae</taxon>
        <taxon>Streptophyta</taxon>
        <taxon>Embryophyta</taxon>
        <taxon>Tracheophyta</taxon>
        <taxon>Spermatophyta</taxon>
        <taxon>Magnoliopsida</taxon>
        <taxon>eudicotyledons</taxon>
        <taxon>Gunneridae</taxon>
        <taxon>Pentapetalae</taxon>
        <taxon>rosids</taxon>
        <taxon>malvids</taxon>
        <taxon>Brassicales</taxon>
        <taxon>Brassicaceae</taxon>
        <taxon>Arabideae</taxon>
        <taxon>Arabis</taxon>
    </lineage>
</organism>
<keyword evidence="2" id="KW-1185">Reference proteome</keyword>
<dbReference type="AlphaFoldDB" id="A0A565CE56"/>
<evidence type="ECO:0000313" key="2">
    <source>
        <dbReference type="Proteomes" id="UP000489600"/>
    </source>
</evidence>
<sequence length="85" mass="9322">MQGARAKLFTEASPAKLLSGLRSCAALSKKIDSELDHPFTEAETSDPNVEDLRGLIVGKCKYAEQQRGKGNYFSKHLSFINPLVP</sequence>
<dbReference type="Proteomes" id="UP000489600">
    <property type="component" value="Unassembled WGS sequence"/>
</dbReference>
<evidence type="ECO:0000313" key="1">
    <source>
        <dbReference type="EMBL" id="VVB11791.1"/>
    </source>
</evidence>
<comment type="caution">
    <text evidence="1">The sequence shown here is derived from an EMBL/GenBank/DDBJ whole genome shotgun (WGS) entry which is preliminary data.</text>
</comment>
<dbReference type="EMBL" id="CABITT030000007">
    <property type="protein sequence ID" value="VVB11791.1"/>
    <property type="molecule type" value="Genomic_DNA"/>
</dbReference>